<proteinExistence type="inferred from homology"/>
<dbReference type="CDD" id="cd00165">
    <property type="entry name" value="S4"/>
    <property type="match status" value="1"/>
</dbReference>
<dbReference type="PROSITE" id="PS01149">
    <property type="entry name" value="PSI_RSU"/>
    <property type="match status" value="1"/>
</dbReference>
<accession>A0A1I5LJU4</accession>
<dbReference type="GO" id="GO:0120159">
    <property type="term" value="F:rRNA pseudouridine synthase activity"/>
    <property type="evidence" value="ECO:0007669"/>
    <property type="project" value="UniProtKB-ARBA"/>
</dbReference>
<dbReference type="RefSeq" id="WP_092910469.1">
    <property type="nucleotide sequence ID" value="NZ_FOXB01000003.1"/>
</dbReference>
<dbReference type="InterPro" id="IPR042092">
    <property type="entry name" value="PsdUridine_s_RsuA/RluB/E/F_cat"/>
</dbReference>
<keyword evidence="3" id="KW-0694">RNA-binding</keyword>
<feature type="domain" description="RNA-binding S4" evidence="5">
    <location>
        <begin position="12"/>
        <end position="71"/>
    </location>
</feature>
<dbReference type="NCBIfam" id="TIGR00093">
    <property type="entry name" value="pseudouridine synthase"/>
    <property type="match status" value="1"/>
</dbReference>
<reference evidence="6 7" key="1">
    <citation type="submission" date="2016-10" db="EMBL/GenBank/DDBJ databases">
        <authorList>
            <person name="de Groot N.N."/>
        </authorList>
    </citation>
    <scope>NUCLEOTIDE SEQUENCE [LARGE SCALE GENOMIC DNA]</scope>
    <source>
        <strain evidence="6 7">EP1-55-1</strain>
    </source>
</reference>
<organism evidence="6 7">
    <name type="scientific">Hydrogenimonas thermophila</name>
    <dbReference type="NCBI Taxonomy" id="223786"/>
    <lineage>
        <taxon>Bacteria</taxon>
        <taxon>Pseudomonadati</taxon>
        <taxon>Campylobacterota</taxon>
        <taxon>Epsilonproteobacteria</taxon>
        <taxon>Campylobacterales</taxon>
        <taxon>Hydrogenimonadaceae</taxon>
        <taxon>Hydrogenimonas</taxon>
    </lineage>
</organism>
<evidence type="ECO:0000256" key="1">
    <source>
        <dbReference type="ARBA" id="ARBA00008348"/>
    </source>
</evidence>
<dbReference type="OrthoDB" id="9807213at2"/>
<evidence type="ECO:0000259" key="5">
    <source>
        <dbReference type="SMART" id="SM00363"/>
    </source>
</evidence>
<dbReference type="GO" id="GO:0000455">
    <property type="term" value="P:enzyme-directed rRNA pseudouridine synthesis"/>
    <property type="evidence" value="ECO:0007669"/>
    <property type="project" value="UniProtKB-ARBA"/>
</dbReference>
<dbReference type="STRING" id="223786.SAMN05216234_10362"/>
<dbReference type="Gene3D" id="3.30.70.1560">
    <property type="entry name" value="Alpha-L RNA-binding motif"/>
    <property type="match status" value="1"/>
</dbReference>
<dbReference type="SUPFAM" id="SSF55120">
    <property type="entry name" value="Pseudouridine synthase"/>
    <property type="match status" value="1"/>
</dbReference>
<evidence type="ECO:0000313" key="6">
    <source>
        <dbReference type="EMBL" id="SFO97482.1"/>
    </source>
</evidence>
<dbReference type="FunFam" id="3.10.290.10:FF:000003">
    <property type="entry name" value="Pseudouridine synthase"/>
    <property type="match status" value="1"/>
</dbReference>
<keyword evidence="2 4" id="KW-0413">Isomerase</keyword>
<dbReference type="PANTHER" id="PTHR47683:SF2">
    <property type="entry name" value="RNA-BINDING S4 DOMAIN-CONTAINING PROTEIN"/>
    <property type="match status" value="1"/>
</dbReference>
<dbReference type="InterPro" id="IPR036986">
    <property type="entry name" value="S4_RNA-bd_sf"/>
</dbReference>
<dbReference type="SUPFAM" id="SSF55174">
    <property type="entry name" value="Alpha-L RNA-binding motif"/>
    <property type="match status" value="1"/>
</dbReference>
<dbReference type="AlphaFoldDB" id="A0A1I5LJU4"/>
<comment type="similarity">
    <text evidence="1 4">Belongs to the pseudouridine synthase RsuA family.</text>
</comment>
<name>A0A1I5LJU4_9BACT</name>
<dbReference type="InterPro" id="IPR050343">
    <property type="entry name" value="RsuA_PseudoU_synthase"/>
</dbReference>
<evidence type="ECO:0000256" key="4">
    <source>
        <dbReference type="RuleBase" id="RU003887"/>
    </source>
</evidence>
<dbReference type="Gene3D" id="3.10.290.10">
    <property type="entry name" value="RNA-binding S4 domain"/>
    <property type="match status" value="1"/>
</dbReference>
<dbReference type="Gene3D" id="3.30.70.580">
    <property type="entry name" value="Pseudouridine synthase I, catalytic domain, N-terminal subdomain"/>
    <property type="match status" value="1"/>
</dbReference>
<dbReference type="PROSITE" id="PS50889">
    <property type="entry name" value="S4"/>
    <property type="match status" value="1"/>
</dbReference>
<sequence length="283" mass="32782">MSQYSSNTKNEVRLNKFLSHNTKYSRREADKLIEAGRVEVNGKVVTDFSYKVKPDDKVKLNGRYIKPKSMHEMTVIVYHKPKGELVTKKDPKGRKTIYDTLPKKFAHFVPIGRLDFASEGLLLLTDSPRVADILMNSNLERVYNLKIRGSITQAMEKAMQEGMKVRSKKGAHEKSKIEEMEFAPFFAYQIIKNESNYSKIRVAIGEGKNRELRRFFGYFDREVLDLHRVSFGGISLNNLPKGKTRFLSQKEYDDLHAFIKAQQEKEYFAKKDGKQIRGDELND</sequence>
<evidence type="ECO:0000256" key="3">
    <source>
        <dbReference type="PROSITE-ProRule" id="PRU00182"/>
    </source>
</evidence>
<dbReference type="InterPro" id="IPR006145">
    <property type="entry name" value="PsdUridine_synth_RsuA/RluA"/>
</dbReference>
<dbReference type="InterPro" id="IPR020103">
    <property type="entry name" value="PsdUridine_synth_cat_dom_sf"/>
</dbReference>
<keyword evidence="7" id="KW-1185">Reference proteome</keyword>
<dbReference type="InterPro" id="IPR020094">
    <property type="entry name" value="TruA/RsuA/RluB/E/F_N"/>
</dbReference>
<evidence type="ECO:0000256" key="2">
    <source>
        <dbReference type="ARBA" id="ARBA00023235"/>
    </source>
</evidence>
<dbReference type="InterPro" id="IPR002942">
    <property type="entry name" value="S4_RNA-bd"/>
</dbReference>
<dbReference type="InterPro" id="IPR000748">
    <property type="entry name" value="PsdUridine_synth_RsuA/RluB/E/F"/>
</dbReference>
<dbReference type="Proteomes" id="UP000199227">
    <property type="component" value="Unassembled WGS sequence"/>
</dbReference>
<dbReference type="EC" id="5.4.99.-" evidence="4"/>
<dbReference type="SMART" id="SM00363">
    <property type="entry name" value="S4"/>
    <property type="match status" value="1"/>
</dbReference>
<dbReference type="Pfam" id="PF01479">
    <property type="entry name" value="S4"/>
    <property type="match status" value="1"/>
</dbReference>
<dbReference type="GO" id="GO:0003723">
    <property type="term" value="F:RNA binding"/>
    <property type="evidence" value="ECO:0007669"/>
    <property type="project" value="UniProtKB-KW"/>
</dbReference>
<dbReference type="Pfam" id="PF00849">
    <property type="entry name" value="PseudoU_synth_2"/>
    <property type="match status" value="1"/>
</dbReference>
<dbReference type="InterPro" id="IPR018496">
    <property type="entry name" value="PsdUridine_synth_RsuA/RluB_CS"/>
</dbReference>
<gene>
    <name evidence="6" type="ORF">SAMN05216234_10362</name>
</gene>
<protein>
    <recommendedName>
        <fullName evidence="4">Pseudouridine synthase</fullName>
        <ecNumber evidence="4">5.4.99.-</ecNumber>
    </recommendedName>
</protein>
<dbReference type="PANTHER" id="PTHR47683">
    <property type="entry name" value="PSEUDOURIDINE SYNTHASE FAMILY PROTEIN-RELATED"/>
    <property type="match status" value="1"/>
</dbReference>
<dbReference type="EMBL" id="FOXB01000003">
    <property type="protein sequence ID" value="SFO97482.1"/>
    <property type="molecule type" value="Genomic_DNA"/>
</dbReference>
<evidence type="ECO:0000313" key="7">
    <source>
        <dbReference type="Proteomes" id="UP000199227"/>
    </source>
</evidence>